<dbReference type="GO" id="GO:0031564">
    <property type="term" value="P:transcription antitermination"/>
    <property type="evidence" value="ECO:0007669"/>
    <property type="project" value="UniProtKB-KW"/>
</dbReference>
<evidence type="ECO:0000256" key="5">
    <source>
        <dbReference type="ARBA" id="ARBA00023163"/>
    </source>
</evidence>
<evidence type="ECO:0000256" key="2">
    <source>
        <dbReference type="ARBA" id="ARBA00022814"/>
    </source>
</evidence>
<keyword evidence="5 6" id="KW-0804">Transcription</keyword>
<reference evidence="8 9" key="1">
    <citation type="submission" date="2015-11" db="EMBL/GenBank/DDBJ databases">
        <authorList>
            <consortium name="Pathogen Informatics"/>
        </authorList>
    </citation>
    <scope>NUCLEOTIDE SEQUENCE [LARGE SCALE GENOMIC DNA]</scope>
    <source>
        <strain evidence="8 9">006A-0059</strain>
    </source>
</reference>
<feature type="domain" description="NusB/RsmB/TIM44" evidence="7">
    <location>
        <begin position="5"/>
        <end position="129"/>
    </location>
</feature>
<dbReference type="EMBL" id="FAVB01000006">
    <property type="protein sequence ID" value="CUU89109.1"/>
    <property type="molecule type" value="Genomic_DNA"/>
</dbReference>
<dbReference type="SUPFAM" id="SSF48013">
    <property type="entry name" value="NusB-like"/>
    <property type="match status" value="1"/>
</dbReference>
<protein>
    <recommendedName>
        <fullName evidence="6">Transcription antitermination protein NusB</fullName>
    </recommendedName>
    <alternativeName>
        <fullName evidence="6">Antitermination factor NusB</fullName>
    </alternativeName>
</protein>
<evidence type="ECO:0000256" key="3">
    <source>
        <dbReference type="ARBA" id="ARBA00022884"/>
    </source>
</evidence>
<evidence type="ECO:0000259" key="7">
    <source>
        <dbReference type="Pfam" id="PF01029"/>
    </source>
</evidence>
<name>A0A0S4SU57_CAMHY</name>
<evidence type="ECO:0000256" key="6">
    <source>
        <dbReference type="HAMAP-Rule" id="MF_00073"/>
    </source>
</evidence>
<dbReference type="InterPro" id="IPR006027">
    <property type="entry name" value="NusB_RsmB_TIM44"/>
</dbReference>
<gene>
    <name evidence="6 8" type="primary">nusB</name>
    <name evidence="8" type="ORF">ERS686654_01952</name>
</gene>
<keyword evidence="4 6" id="KW-0805">Transcription regulation</keyword>
<dbReference type="HAMAP" id="MF_00073">
    <property type="entry name" value="NusB"/>
    <property type="match status" value="1"/>
</dbReference>
<sequence>MATRHQVRQSVVSLLYANEMGSEMDEFAEEFLEEKKIRNDQKKFTLELYNGVLQNLDLIDEALNIHLGKWKLGEIGSVERAILRLGAYEIKFTNTDDAIIINEAVMLANELGSDSSTRFINGVLDAISKVK</sequence>
<dbReference type="PANTHER" id="PTHR11078">
    <property type="entry name" value="N UTILIZATION SUBSTANCE PROTEIN B-RELATED"/>
    <property type="match status" value="1"/>
</dbReference>
<dbReference type="RefSeq" id="WP_059435434.1">
    <property type="nucleotide sequence ID" value="NZ_FAVB01000006.1"/>
</dbReference>
<organism evidence="8 9">
    <name type="scientific">Campylobacter hyointestinalis subsp. hyointestinalis</name>
    <dbReference type="NCBI Taxonomy" id="91352"/>
    <lineage>
        <taxon>Bacteria</taxon>
        <taxon>Pseudomonadati</taxon>
        <taxon>Campylobacterota</taxon>
        <taxon>Epsilonproteobacteria</taxon>
        <taxon>Campylobacterales</taxon>
        <taxon>Campylobacteraceae</taxon>
        <taxon>Campylobacter</taxon>
    </lineage>
</organism>
<keyword evidence="9" id="KW-1185">Reference proteome</keyword>
<comment type="function">
    <text evidence="6">Involved in transcription antitermination. Required for transcription of ribosomal RNA (rRNA) genes. Binds specifically to the boxA antiterminator sequence of the ribosomal RNA (rrn) operons.</text>
</comment>
<proteinExistence type="inferred from homology"/>
<dbReference type="AlphaFoldDB" id="A0A0S4SU57"/>
<evidence type="ECO:0000256" key="1">
    <source>
        <dbReference type="ARBA" id="ARBA00005952"/>
    </source>
</evidence>
<dbReference type="Gene3D" id="1.10.940.10">
    <property type="entry name" value="NusB-like"/>
    <property type="match status" value="1"/>
</dbReference>
<comment type="similarity">
    <text evidence="1 6">Belongs to the NusB family.</text>
</comment>
<evidence type="ECO:0000313" key="9">
    <source>
        <dbReference type="Proteomes" id="UP000052237"/>
    </source>
</evidence>
<dbReference type="PANTHER" id="PTHR11078:SF3">
    <property type="entry name" value="ANTITERMINATION NUSB DOMAIN-CONTAINING PROTEIN"/>
    <property type="match status" value="1"/>
</dbReference>
<accession>A0A0S4SU57</accession>
<dbReference type="GO" id="GO:0006353">
    <property type="term" value="P:DNA-templated transcription termination"/>
    <property type="evidence" value="ECO:0007669"/>
    <property type="project" value="UniProtKB-UniRule"/>
</dbReference>
<dbReference type="NCBIfam" id="TIGR01951">
    <property type="entry name" value="nusB"/>
    <property type="match status" value="1"/>
</dbReference>
<dbReference type="InterPro" id="IPR035926">
    <property type="entry name" value="NusB-like_sf"/>
</dbReference>
<evidence type="ECO:0000256" key="4">
    <source>
        <dbReference type="ARBA" id="ARBA00023015"/>
    </source>
</evidence>
<keyword evidence="2 6" id="KW-0889">Transcription antitermination</keyword>
<dbReference type="InterPro" id="IPR011605">
    <property type="entry name" value="NusB_fam"/>
</dbReference>
<dbReference type="Proteomes" id="UP000052237">
    <property type="component" value="Unassembled WGS sequence"/>
</dbReference>
<dbReference type="Pfam" id="PF01029">
    <property type="entry name" value="NusB"/>
    <property type="match status" value="1"/>
</dbReference>
<dbReference type="GO" id="GO:0005829">
    <property type="term" value="C:cytosol"/>
    <property type="evidence" value="ECO:0007669"/>
    <property type="project" value="TreeGrafter"/>
</dbReference>
<comment type="caution">
    <text evidence="8">The sequence shown here is derived from an EMBL/GenBank/DDBJ whole genome shotgun (WGS) entry which is preliminary data.</text>
</comment>
<dbReference type="GO" id="GO:0003723">
    <property type="term" value="F:RNA binding"/>
    <property type="evidence" value="ECO:0007669"/>
    <property type="project" value="UniProtKB-UniRule"/>
</dbReference>
<evidence type="ECO:0000313" key="8">
    <source>
        <dbReference type="EMBL" id="CUU89109.1"/>
    </source>
</evidence>
<keyword evidence="3 6" id="KW-0694">RNA-binding</keyword>